<dbReference type="PANTHER" id="PTHR19229">
    <property type="entry name" value="ATP-BINDING CASSETTE TRANSPORTER SUBFAMILY A ABCA"/>
    <property type="match status" value="1"/>
</dbReference>
<evidence type="ECO:0000256" key="4">
    <source>
        <dbReference type="ARBA" id="ARBA00022737"/>
    </source>
</evidence>
<feature type="transmembrane region" description="Helical" evidence="7">
    <location>
        <begin position="423"/>
        <end position="444"/>
    </location>
</feature>
<evidence type="ECO:0000313" key="10">
    <source>
        <dbReference type="Proteomes" id="UP000243579"/>
    </source>
</evidence>
<keyword evidence="5 7" id="KW-1133">Transmembrane helix</keyword>
<dbReference type="InterPro" id="IPR013525">
    <property type="entry name" value="ABC2_TM"/>
</dbReference>
<evidence type="ECO:0000256" key="7">
    <source>
        <dbReference type="SAM" id="Phobius"/>
    </source>
</evidence>
<comment type="caution">
    <text evidence="9">The sequence shown here is derived from an EMBL/GenBank/DDBJ whole genome shotgun (WGS) entry which is preliminary data.</text>
</comment>
<evidence type="ECO:0000256" key="2">
    <source>
        <dbReference type="ARBA" id="ARBA00022448"/>
    </source>
</evidence>
<dbReference type="InterPro" id="IPR026082">
    <property type="entry name" value="ABCA"/>
</dbReference>
<organism evidence="9 10">
    <name type="scientific">Achlya hypogyna</name>
    <name type="common">Oomycete</name>
    <name type="synonym">Protoachlya hypogyna</name>
    <dbReference type="NCBI Taxonomy" id="1202772"/>
    <lineage>
        <taxon>Eukaryota</taxon>
        <taxon>Sar</taxon>
        <taxon>Stramenopiles</taxon>
        <taxon>Oomycota</taxon>
        <taxon>Saprolegniomycetes</taxon>
        <taxon>Saprolegniales</taxon>
        <taxon>Achlyaceae</taxon>
        <taxon>Achlya</taxon>
    </lineage>
</organism>
<proteinExistence type="predicted"/>
<evidence type="ECO:0000313" key="9">
    <source>
        <dbReference type="EMBL" id="OQS01309.1"/>
    </source>
</evidence>
<keyword evidence="9" id="KW-0547">Nucleotide-binding</keyword>
<gene>
    <name evidence="9" type="ORF">ACHHYP_01393</name>
</gene>
<keyword evidence="10" id="KW-1185">Reference proteome</keyword>
<feature type="transmembrane region" description="Helical" evidence="7">
    <location>
        <begin position="529"/>
        <end position="547"/>
    </location>
</feature>
<protein>
    <submittedName>
        <fullName evidence="9">ATP-binding Cassette (ABC) Superfamily</fullName>
    </submittedName>
</protein>
<evidence type="ECO:0000256" key="6">
    <source>
        <dbReference type="ARBA" id="ARBA00023136"/>
    </source>
</evidence>
<accession>A0A1V9ZTJ3</accession>
<dbReference type="PANTHER" id="PTHR19229:SF36">
    <property type="entry name" value="ATP-BINDING CASSETTE SUB-FAMILY A MEMBER 2"/>
    <property type="match status" value="1"/>
</dbReference>
<comment type="subcellular location">
    <subcellularLocation>
        <location evidence="1">Membrane</location>
        <topology evidence="1">Multi-pass membrane protein</topology>
    </subcellularLocation>
</comment>
<feature type="transmembrane region" description="Helical" evidence="7">
    <location>
        <begin position="25"/>
        <end position="45"/>
    </location>
</feature>
<dbReference type="Proteomes" id="UP000243579">
    <property type="component" value="Unassembled WGS sequence"/>
</dbReference>
<keyword evidence="4" id="KW-0677">Repeat</keyword>
<dbReference type="GO" id="GO:0005319">
    <property type="term" value="F:lipid transporter activity"/>
    <property type="evidence" value="ECO:0007669"/>
    <property type="project" value="TreeGrafter"/>
</dbReference>
<name>A0A1V9ZTJ3_ACHHY</name>
<dbReference type="GO" id="GO:0016020">
    <property type="term" value="C:membrane"/>
    <property type="evidence" value="ECO:0007669"/>
    <property type="project" value="UniProtKB-SubCell"/>
</dbReference>
<keyword evidence="6 7" id="KW-0472">Membrane</keyword>
<feature type="transmembrane region" description="Helical" evidence="7">
    <location>
        <begin position="553"/>
        <end position="574"/>
    </location>
</feature>
<keyword evidence="2" id="KW-0813">Transport</keyword>
<reference evidence="9 10" key="1">
    <citation type="journal article" date="2014" name="Genome Biol. Evol.">
        <title>The secreted proteins of Achlya hypogyna and Thraustotheca clavata identify the ancestral oomycete secretome and reveal gene acquisitions by horizontal gene transfer.</title>
        <authorList>
            <person name="Misner I."/>
            <person name="Blouin N."/>
            <person name="Leonard G."/>
            <person name="Richards T.A."/>
            <person name="Lane C.E."/>
        </authorList>
    </citation>
    <scope>NUCLEOTIDE SEQUENCE [LARGE SCALE GENOMIC DNA]</scope>
    <source>
        <strain evidence="9 10">ATCC 48635</strain>
    </source>
</reference>
<evidence type="ECO:0000256" key="3">
    <source>
        <dbReference type="ARBA" id="ARBA00022692"/>
    </source>
</evidence>
<dbReference type="STRING" id="1202772.A0A1V9ZTJ3"/>
<keyword evidence="3 7" id="KW-0812">Transmembrane</keyword>
<feature type="transmembrane region" description="Helical" evidence="7">
    <location>
        <begin position="465"/>
        <end position="487"/>
    </location>
</feature>
<feature type="domain" description="ABC-2 type transporter transmembrane" evidence="8">
    <location>
        <begin position="418"/>
        <end position="545"/>
    </location>
</feature>
<evidence type="ECO:0000256" key="1">
    <source>
        <dbReference type="ARBA" id="ARBA00004141"/>
    </source>
</evidence>
<dbReference type="OrthoDB" id="10255969at2759"/>
<keyword evidence="9" id="KW-0067">ATP-binding</keyword>
<dbReference type="GO" id="GO:0140359">
    <property type="term" value="F:ABC-type transporter activity"/>
    <property type="evidence" value="ECO:0007669"/>
    <property type="project" value="InterPro"/>
</dbReference>
<dbReference type="Pfam" id="PF12698">
    <property type="entry name" value="ABC2_membrane_3"/>
    <property type="match status" value="1"/>
</dbReference>
<dbReference type="AlphaFoldDB" id="A0A1V9ZTJ3"/>
<feature type="transmembrane region" description="Helical" evidence="7">
    <location>
        <begin position="499"/>
        <end position="522"/>
    </location>
</feature>
<dbReference type="GO" id="GO:0005524">
    <property type="term" value="F:ATP binding"/>
    <property type="evidence" value="ECO:0007669"/>
    <property type="project" value="UniProtKB-KW"/>
</dbReference>
<sequence>MVLVCGLSHIKTLLWKNRIVKQRHWLTTLLEVVFPTLLMILFAYFKTLQGNQAIPAGWQISNFSAPVIFGFPSKSGLFTTSGNGYSAYFIAAETTMPGLLWGLSFKGLANIASSLTGAALVSCKIQFTYMGFVNTDENAAFAIPAACADAIIPYKIAIAPKTEYTTKYFGEMMAKWYPRVPLMRTNMPGFNATLAVPSFADSVIYFATPKELEEYMASEDYGSSVAKPIIYAAIVFDSVPKPGVVGDVEYTIRMSSTRNGRRWSAIIPHTNGLQNKAVDPLQKNIVTRWYSAYTREGFATLQTLMTKFLACAPVYVNSTVGGCSTPKSMSALSISIITALSERLLVDNAFAGAISSMLGDESVKNATNINDTKTLTQQLPLGSMVNLLLPLLQAPQAYLGSDVYPFPIQGYISAPFFETIASVFPLVFIVAYLYAVSKVLVVLIQEKETKARELMKILGVSESAIVLSWFLTYLVIFLVASVLQALAGTLLFPNTSGGILWILFFLFSMTTWAYGFIVSTFFTNARTGSLVGVSVFFAMYFVVSALAEATEGAKMLASLLAPVALALCIQVHLIV</sequence>
<evidence type="ECO:0000256" key="5">
    <source>
        <dbReference type="ARBA" id="ARBA00022989"/>
    </source>
</evidence>
<evidence type="ECO:0000259" key="8">
    <source>
        <dbReference type="Pfam" id="PF12698"/>
    </source>
</evidence>
<dbReference type="EMBL" id="JNBR01000010">
    <property type="protein sequence ID" value="OQS01309.1"/>
    <property type="molecule type" value="Genomic_DNA"/>
</dbReference>